<organism evidence="2 3">
    <name type="scientific">Acetobacteroides hydrogenigenes</name>
    <dbReference type="NCBI Taxonomy" id="979970"/>
    <lineage>
        <taxon>Bacteria</taxon>
        <taxon>Pseudomonadati</taxon>
        <taxon>Bacteroidota</taxon>
        <taxon>Bacteroidia</taxon>
        <taxon>Bacteroidales</taxon>
        <taxon>Rikenellaceae</taxon>
        <taxon>Acetobacteroides</taxon>
    </lineage>
</organism>
<feature type="signal peptide" evidence="1">
    <location>
        <begin position="1"/>
        <end position="21"/>
    </location>
</feature>
<evidence type="ECO:0008006" key="4">
    <source>
        <dbReference type="Google" id="ProtNLM"/>
    </source>
</evidence>
<evidence type="ECO:0000313" key="2">
    <source>
        <dbReference type="EMBL" id="TCN68501.1"/>
    </source>
</evidence>
<reference evidence="2 3" key="1">
    <citation type="submission" date="2019-03" db="EMBL/GenBank/DDBJ databases">
        <title>Genomic Encyclopedia of Archaeal and Bacterial Type Strains, Phase II (KMG-II): from individual species to whole genera.</title>
        <authorList>
            <person name="Goeker M."/>
        </authorList>
    </citation>
    <scope>NUCLEOTIDE SEQUENCE [LARGE SCALE GENOMIC DNA]</scope>
    <source>
        <strain evidence="2 3">RL-C</strain>
    </source>
</reference>
<dbReference type="EMBL" id="SLWB01000006">
    <property type="protein sequence ID" value="TCN68501.1"/>
    <property type="molecule type" value="Genomic_DNA"/>
</dbReference>
<dbReference type="InterPro" id="IPR043749">
    <property type="entry name" value="DUF5694"/>
</dbReference>
<evidence type="ECO:0000256" key="1">
    <source>
        <dbReference type="SAM" id="SignalP"/>
    </source>
</evidence>
<dbReference type="OrthoDB" id="7055505at2"/>
<name>A0A4R2EJ34_9BACT</name>
<feature type="chain" id="PRO_5020343694" description="TraB family protein" evidence="1">
    <location>
        <begin position="22"/>
        <end position="279"/>
    </location>
</feature>
<dbReference type="Pfam" id="PF18950">
    <property type="entry name" value="DUF5694"/>
    <property type="match status" value="1"/>
</dbReference>
<evidence type="ECO:0000313" key="3">
    <source>
        <dbReference type="Proteomes" id="UP000294830"/>
    </source>
</evidence>
<gene>
    <name evidence="2" type="ORF">CLV25_10683</name>
</gene>
<dbReference type="Proteomes" id="UP000294830">
    <property type="component" value="Unassembled WGS sequence"/>
</dbReference>
<dbReference type="RefSeq" id="WP_131839083.1">
    <property type="nucleotide sequence ID" value="NZ_SLWB01000006.1"/>
</dbReference>
<sequence length="279" mass="32257">MRSFILIVGCLLVAGSVFGQAAKSPRQAKVMTLGVFHFEYPNLDAVKTEKKDQISVLEEPYQSEILAIVRAIKEFRPTIIAVERNPSKQQRIDSLFQLYKTNKLVLAKDEHQQLAFRIGKDLDLPKIYCVDNMGRHYDSISAIFKDDERCEKMFSYTDSAFVQDQSSKKVSSIIDELLELNNPNSIRDDLSGYLMGTFKYEEQPYDFTGVDFQTGRWFNRNLRIFRNIQRIPHSGNDRILLIFGAGHLNLLNYFFEVSKEFEFVSPLPYLEKAKKAVKK</sequence>
<accession>A0A4R2EJ34</accession>
<protein>
    <recommendedName>
        <fullName evidence="4">TraB family protein</fullName>
    </recommendedName>
</protein>
<keyword evidence="1" id="KW-0732">Signal</keyword>
<proteinExistence type="predicted"/>
<comment type="caution">
    <text evidence="2">The sequence shown here is derived from an EMBL/GenBank/DDBJ whole genome shotgun (WGS) entry which is preliminary data.</text>
</comment>
<keyword evidence="3" id="KW-1185">Reference proteome</keyword>
<dbReference type="AlphaFoldDB" id="A0A4R2EJ34"/>